<evidence type="ECO:0008006" key="4">
    <source>
        <dbReference type="Google" id="ProtNLM"/>
    </source>
</evidence>
<feature type="compositionally biased region" description="Polar residues" evidence="1">
    <location>
        <begin position="103"/>
        <end position="113"/>
    </location>
</feature>
<organism evidence="2 3">
    <name type="scientific">Amycolatopsis albidoflavus</name>
    <dbReference type="NCBI Taxonomy" id="102226"/>
    <lineage>
        <taxon>Bacteria</taxon>
        <taxon>Bacillati</taxon>
        <taxon>Actinomycetota</taxon>
        <taxon>Actinomycetes</taxon>
        <taxon>Pseudonocardiales</taxon>
        <taxon>Pseudonocardiaceae</taxon>
        <taxon>Amycolatopsis</taxon>
    </lineage>
</organism>
<dbReference type="Proteomes" id="UP001597542">
    <property type="component" value="Unassembled WGS sequence"/>
</dbReference>
<sequence>MPDDNIKVEPQALGRCAKALKEQAGPVGSAADNLPSDYQNDGLGQGVLDGAETLRAAVAKLLTALKTDTATLKSMLEDSERALDDASRKYSSTSDKIGDDAKTVNSSVSDSGE</sequence>
<feature type="compositionally biased region" description="Basic and acidic residues" evidence="1">
    <location>
        <begin position="76"/>
        <end position="88"/>
    </location>
</feature>
<evidence type="ECO:0000313" key="2">
    <source>
        <dbReference type="EMBL" id="MFD2485367.1"/>
    </source>
</evidence>
<name>A0ABW5I7R1_9PSEU</name>
<dbReference type="EMBL" id="JBHUKQ010000016">
    <property type="protein sequence ID" value="MFD2485367.1"/>
    <property type="molecule type" value="Genomic_DNA"/>
</dbReference>
<evidence type="ECO:0000313" key="3">
    <source>
        <dbReference type="Proteomes" id="UP001597542"/>
    </source>
</evidence>
<comment type="caution">
    <text evidence="2">The sequence shown here is derived from an EMBL/GenBank/DDBJ whole genome shotgun (WGS) entry which is preliminary data.</text>
</comment>
<feature type="region of interest" description="Disordered" evidence="1">
    <location>
        <begin position="76"/>
        <end position="113"/>
    </location>
</feature>
<reference evidence="3" key="1">
    <citation type="journal article" date="2019" name="Int. J. Syst. Evol. Microbiol.">
        <title>The Global Catalogue of Microorganisms (GCM) 10K type strain sequencing project: providing services to taxonomists for standard genome sequencing and annotation.</title>
        <authorList>
            <consortium name="The Broad Institute Genomics Platform"/>
            <consortium name="The Broad Institute Genome Sequencing Center for Infectious Disease"/>
            <person name="Wu L."/>
            <person name="Ma J."/>
        </authorList>
    </citation>
    <scope>NUCLEOTIDE SEQUENCE [LARGE SCALE GENOMIC DNA]</scope>
    <source>
        <strain evidence="3">CGMCC 4.7638</strain>
    </source>
</reference>
<gene>
    <name evidence="2" type="ORF">ACFSUT_34205</name>
</gene>
<evidence type="ECO:0000256" key="1">
    <source>
        <dbReference type="SAM" id="MobiDB-lite"/>
    </source>
</evidence>
<accession>A0ABW5I7R1</accession>
<dbReference type="RefSeq" id="WP_344278751.1">
    <property type="nucleotide sequence ID" value="NZ_BAAAHV010000015.1"/>
</dbReference>
<keyword evidence="3" id="KW-1185">Reference proteome</keyword>
<protein>
    <recommendedName>
        <fullName evidence="4">ESX-1 secretion-associated protein</fullName>
    </recommendedName>
</protein>
<proteinExistence type="predicted"/>